<comment type="caution">
    <text evidence="2">The sequence shown here is derived from an EMBL/GenBank/DDBJ whole genome shotgun (WGS) entry which is preliminary data.</text>
</comment>
<accession>A0A8H5AU49</accession>
<feature type="compositionally biased region" description="Polar residues" evidence="1">
    <location>
        <begin position="717"/>
        <end position="731"/>
    </location>
</feature>
<gene>
    <name evidence="2" type="ORF">D9619_007751</name>
</gene>
<sequence length="1099" mass="117313">MAKVKTDSELMLHMMPAQPITSTKRFVAVRDDKARPLLFSVSTDNQFTVIRSNGKGTNVEQNLGKILGIQGAVDAFVVTQSSDAVGTLFIAVAVKTSDTSSRLYVLEPIIPSDLALPEEKLKTKLLAAVKQPTNARITQLHMNPTSSNKQPLFVVVYKDIHNAVQTSRVVTTANNWTWKDDLDIPELAKKFIAVCPGNVPIGQGLIILYEGGNKKPSLMFITTGDPSNRITVDCGFPDGVKPTSMSTFTDVKGHTGLFVAGSGLHLVTALQLSSSGSRAKKVSSDPLFQSVENLFVAQAGANLSAWFETADHSLGYQQATNDGALVGLATPLLPAGSTAEFAPIIDPTSSSQILVILNDANQLSLFEQSVNSKIWKRTLFLFQKQERLTQISAFVTHIEITDAKDAPLAKTQFILSASWVSVLINGLLCSIPSSGTTVTTDARGIITLVAPSQDMSCYKFTLKNAKGKKILPDAGVIINPAQKVINRISKIKTADDLKNLKKRSDGSGAFAGLTVSDADVKNAAKAISTMNNIASGNATISTATTASADPPKAGEFHGPELMKSVVAGSGTPNLAQTVKQAAWSFWEWITAQVQKVTNWFVSKVNDAWHFIVNIANQAWTFVIDGANAVARATGFIFSKLKVAWNTVIDCFGYIFNWDDIMKTRDSIKVMINSCFDFGSSFVFQNKAKVTKVFDNMEATIVNALANTDKRVPEAAQGQKTNPAGVDSSQPTGAAALTSAPANVGPYHFEQAQNSSSELDAATTALTNAFNKIIKPALADLFTRVGKLAADIQKLVLSAASGVSMTDILKIIGADVVSIILGLFKDIVVGLMDVAADIIQAVKSVLKWTVQIPIITPLLEGLGIPSITLIDAVSLLYAMPITVIAKILTGKPPPRIQSFDYSAMVQGTLNKNAQLAYAELGTYLEIMYYIYDTAVQTMKMTLGDITPDAVTLGSIVLKLTVLASAFPYDLTAVAWSWRIAGWSASLASEIIKAVVAKTRARNYVDLAAATDVFIALSSFYMAQIVHGQEYETNKTAAANALTSISLTKSIFVVVAGVAGGYGTLVPDPVEKGVCLVAVAAGNIAAGTLTTADKVINKTQE</sequence>
<protein>
    <submittedName>
        <fullName evidence="2">Uncharacterized protein</fullName>
    </submittedName>
</protein>
<feature type="region of interest" description="Disordered" evidence="1">
    <location>
        <begin position="711"/>
        <end position="731"/>
    </location>
</feature>
<keyword evidence="3" id="KW-1185">Reference proteome</keyword>
<dbReference type="Proteomes" id="UP000567179">
    <property type="component" value="Unassembled WGS sequence"/>
</dbReference>
<dbReference type="EMBL" id="JAACJJ010000057">
    <property type="protein sequence ID" value="KAF5310920.1"/>
    <property type="molecule type" value="Genomic_DNA"/>
</dbReference>
<organism evidence="2 3">
    <name type="scientific">Psilocybe cf. subviscida</name>
    <dbReference type="NCBI Taxonomy" id="2480587"/>
    <lineage>
        <taxon>Eukaryota</taxon>
        <taxon>Fungi</taxon>
        <taxon>Dikarya</taxon>
        <taxon>Basidiomycota</taxon>
        <taxon>Agaricomycotina</taxon>
        <taxon>Agaricomycetes</taxon>
        <taxon>Agaricomycetidae</taxon>
        <taxon>Agaricales</taxon>
        <taxon>Agaricineae</taxon>
        <taxon>Strophariaceae</taxon>
        <taxon>Psilocybe</taxon>
    </lineage>
</organism>
<proteinExistence type="predicted"/>
<reference evidence="2 3" key="1">
    <citation type="journal article" date="2020" name="ISME J.">
        <title>Uncovering the hidden diversity of litter-decomposition mechanisms in mushroom-forming fungi.</title>
        <authorList>
            <person name="Floudas D."/>
            <person name="Bentzer J."/>
            <person name="Ahren D."/>
            <person name="Johansson T."/>
            <person name="Persson P."/>
            <person name="Tunlid A."/>
        </authorList>
    </citation>
    <scope>NUCLEOTIDE SEQUENCE [LARGE SCALE GENOMIC DNA]</scope>
    <source>
        <strain evidence="2 3">CBS 101986</strain>
    </source>
</reference>
<evidence type="ECO:0000256" key="1">
    <source>
        <dbReference type="SAM" id="MobiDB-lite"/>
    </source>
</evidence>
<dbReference type="AlphaFoldDB" id="A0A8H5AU49"/>
<evidence type="ECO:0000313" key="2">
    <source>
        <dbReference type="EMBL" id="KAF5310920.1"/>
    </source>
</evidence>
<name>A0A8H5AU49_9AGAR</name>
<dbReference type="OrthoDB" id="3353914at2759"/>
<evidence type="ECO:0000313" key="3">
    <source>
        <dbReference type="Proteomes" id="UP000567179"/>
    </source>
</evidence>